<reference evidence="1 2" key="1">
    <citation type="journal article" date="2021" name="Hortic Res">
        <title>High-quality reference genome and annotation aids understanding of berry development for evergreen blueberry (Vaccinium darrowii).</title>
        <authorList>
            <person name="Yu J."/>
            <person name="Hulse-Kemp A.M."/>
            <person name="Babiker E."/>
            <person name="Staton M."/>
        </authorList>
    </citation>
    <scope>NUCLEOTIDE SEQUENCE [LARGE SCALE GENOMIC DNA]</scope>
    <source>
        <strain evidence="2">cv. NJ 8807/NJ 8810</strain>
        <tissue evidence="1">Young leaf</tissue>
    </source>
</reference>
<sequence length="251" mass="27624">MDGKANQIVNGGKLNLPILLLNIIFLAIGSCSGRMLMRLYFIQGGKRVWLSSWLQTGGWSVNFIPLLITYLLRRRKEGPAAKLVFMAGPMFIPATVIGVLFGLSNYLYTYGVSRLPLSTLTLVAASHLIFTSVFAFVLVKHKFTPYSLNAVVMLTVGAGVLALHMSTDRPKGESSKEYYLGFFMTVAAAVVGGFLMPFMELTYKKAKQAVTYTLVLEMQLVTSFIATVVCTIGMVINNDFKVPLSLSHMEL</sequence>
<dbReference type="Proteomes" id="UP000828048">
    <property type="component" value="Chromosome 5"/>
</dbReference>
<keyword evidence="2" id="KW-1185">Reference proteome</keyword>
<accession>A0ACB7XYY3</accession>
<evidence type="ECO:0000313" key="2">
    <source>
        <dbReference type="Proteomes" id="UP000828048"/>
    </source>
</evidence>
<gene>
    <name evidence="1" type="ORF">Vadar_014379</name>
</gene>
<proteinExistence type="predicted"/>
<name>A0ACB7XYY3_9ERIC</name>
<evidence type="ECO:0000313" key="1">
    <source>
        <dbReference type="EMBL" id="KAH7846473.1"/>
    </source>
</evidence>
<protein>
    <submittedName>
        <fullName evidence="1">Uncharacterized protein</fullName>
    </submittedName>
</protein>
<comment type="caution">
    <text evidence="1">The sequence shown here is derived from an EMBL/GenBank/DDBJ whole genome shotgun (WGS) entry which is preliminary data.</text>
</comment>
<organism evidence="1 2">
    <name type="scientific">Vaccinium darrowii</name>
    <dbReference type="NCBI Taxonomy" id="229202"/>
    <lineage>
        <taxon>Eukaryota</taxon>
        <taxon>Viridiplantae</taxon>
        <taxon>Streptophyta</taxon>
        <taxon>Embryophyta</taxon>
        <taxon>Tracheophyta</taxon>
        <taxon>Spermatophyta</taxon>
        <taxon>Magnoliopsida</taxon>
        <taxon>eudicotyledons</taxon>
        <taxon>Gunneridae</taxon>
        <taxon>Pentapetalae</taxon>
        <taxon>asterids</taxon>
        <taxon>Ericales</taxon>
        <taxon>Ericaceae</taxon>
        <taxon>Vaccinioideae</taxon>
        <taxon>Vaccinieae</taxon>
        <taxon>Vaccinium</taxon>
    </lineage>
</organism>
<dbReference type="EMBL" id="CM037155">
    <property type="protein sequence ID" value="KAH7846473.1"/>
    <property type="molecule type" value="Genomic_DNA"/>
</dbReference>